<name>A0A6A6VCZ2_9PLEO</name>
<evidence type="ECO:0000256" key="2">
    <source>
        <dbReference type="SAM" id="SignalP"/>
    </source>
</evidence>
<dbReference type="AlphaFoldDB" id="A0A6A6VCZ2"/>
<reference evidence="3" key="1">
    <citation type="journal article" date="2020" name="Stud. Mycol.">
        <title>101 Dothideomycetes genomes: a test case for predicting lifestyles and emergence of pathogens.</title>
        <authorList>
            <person name="Haridas S."/>
            <person name="Albert R."/>
            <person name="Binder M."/>
            <person name="Bloem J."/>
            <person name="Labutti K."/>
            <person name="Salamov A."/>
            <person name="Andreopoulos B."/>
            <person name="Baker S."/>
            <person name="Barry K."/>
            <person name="Bills G."/>
            <person name="Bluhm B."/>
            <person name="Cannon C."/>
            <person name="Castanera R."/>
            <person name="Culley D."/>
            <person name="Daum C."/>
            <person name="Ezra D."/>
            <person name="Gonzalez J."/>
            <person name="Henrissat B."/>
            <person name="Kuo A."/>
            <person name="Liang C."/>
            <person name="Lipzen A."/>
            <person name="Lutzoni F."/>
            <person name="Magnuson J."/>
            <person name="Mondo S."/>
            <person name="Nolan M."/>
            <person name="Ohm R."/>
            <person name="Pangilinan J."/>
            <person name="Park H.-J."/>
            <person name="Ramirez L."/>
            <person name="Alfaro M."/>
            <person name="Sun H."/>
            <person name="Tritt A."/>
            <person name="Yoshinaga Y."/>
            <person name="Zwiers L.-H."/>
            <person name="Turgeon B."/>
            <person name="Goodwin S."/>
            <person name="Spatafora J."/>
            <person name="Crous P."/>
            <person name="Grigoriev I."/>
        </authorList>
    </citation>
    <scope>NUCLEOTIDE SEQUENCE</scope>
    <source>
        <strain evidence="3">CBS 119925</strain>
    </source>
</reference>
<dbReference type="EMBL" id="MU006570">
    <property type="protein sequence ID" value="KAF2748033.1"/>
    <property type="molecule type" value="Genomic_DNA"/>
</dbReference>
<gene>
    <name evidence="3" type="ORF">M011DRAFT_467071</name>
</gene>
<evidence type="ECO:0000256" key="1">
    <source>
        <dbReference type="SAM" id="MobiDB-lite"/>
    </source>
</evidence>
<feature type="region of interest" description="Disordered" evidence="1">
    <location>
        <begin position="37"/>
        <end position="61"/>
    </location>
</feature>
<protein>
    <submittedName>
        <fullName evidence="3">Uncharacterized protein</fullName>
    </submittedName>
</protein>
<evidence type="ECO:0000313" key="4">
    <source>
        <dbReference type="Proteomes" id="UP000799440"/>
    </source>
</evidence>
<dbReference type="Proteomes" id="UP000799440">
    <property type="component" value="Unassembled WGS sequence"/>
</dbReference>
<keyword evidence="4" id="KW-1185">Reference proteome</keyword>
<feature type="compositionally biased region" description="Polar residues" evidence="1">
    <location>
        <begin position="37"/>
        <end position="46"/>
    </location>
</feature>
<feature type="chain" id="PRO_5025394758" evidence="2">
    <location>
        <begin position="18"/>
        <end position="87"/>
    </location>
</feature>
<evidence type="ECO:0000313" key="3">
    <source>
        <dbReference type="EMBL" id="KAF2748033.1"/>
    </source>
</evidence>
<organism evidence="3 4">
    <name type="scientific">Sporormia fimetaria CBS 119925</name>
    <dbReference type="NCBI Taxonomy" id="1340428"/>
    <lineage>
        <taxon>Eukaryota</taxon>
        <taxon>Fungi</taxon>
        <taxon>Dikarya</taxon>
        <taxon>Ascomycota</taxon>
        <taxon>Pezizomycotina</taxon>
        <taxon>Dothideomycetes</taxon>
        <taxon>Pleosporomycetidae</taxon>
        <taxon>Pleosporales</taxon>
        <taxon>Sporormiaceae</taxon>
        <taxon>Sporormia</taxon>
    </lineage>
</organism>
<keyword evidence="2" id="KW-0732">Signal</keyword>
<accession>A0A6A6VCZ2</accession>
<sequence length="87" mass="9301">MKLTNLLIIALTGFAAAAPSVIKTGINNDNSVTCKGQEPSIGNSHANAPDIDNDNAGNLEARKPRPVDTCRLCDGHFKKCVKDCGWY</sequence>
<feature type="signal peptide" evidence="2">
    <location>
        <begin position="1"/>
        <end position="17"/>
    </location>
</feature>
<proteinExistence type="predicted"/>